<feature type="compositionally biased region" description="Acidic residues" evidence="1">
    <location>
        <begin position="176"/>
        <end position="188"/>
    </location>
</feature>
<dbReference type="Proteomes" id="UP001210925">
    <property type="component" value="Unassembled WGS sequence"/>
</dbReference>
<keyword evidence="4" id="KW-1185">Reference proteome</keyword>
<feature type="compositionally biased region" description="Acidic residues" evidence="1">
    <location>
        <begin position="113"/>
        <end position="134"/>
    </location>
</feature>
<dbReference type="AlphaFoldDB" id="A0AAD5UGV3"/>
<feature type="domain" description="Transcription elongation factor Eaf N-terminal" evidence="2">
    <location>
        <begin position="13"/>
        <end position="50"/>
    </location>
</feature>
<feature type="compositionally biased region" description="Basic and acidic residues" evidence="1">
    <location>
        <begin position="90"/>
        <end position="101"/>
    </location>
</feature>
<evidence type="ECO:0000313" key="4">
    <source>
        <dbReference type="Proteomes" id="UP001210925"/>
    </source>
</evidence>
<sequence length="188" mass="20501">MNGIESESHILQGVPATVKDVDCVLIFNPVEQCFTLEKVGSSFQFQKSNTRASRTRHVSPSLKPSSPKKLTSPSMKPVISTKARAQKKKSAAEPKKEREDILSTLHSPPPIQEQEDNQGDDDYGIEDILDDLEKDMESKQDSVILEEGMSSSDDEKEIISPPKIGSGPRSLFGVGEEPDESGSASGED</sequence>
<dbReference type="EMBL" id="JADGKB010000035">
    <property type="protein sequence ID" value="KAJ3257732.1"/>
    <property type="molecule type" value="Genomic_DNA"/>
</dbReference>
<gene>
    <name evidence="3" type="ORF">HK103_004359</name>
</gene>
<comment type="caution">
    <text evidence="3">The sequence shown here is derived from an EMBL/GenBank/DDBJ whole genome shotgun (WGS) entry which is preliminary data.</text>
</comment>
<protein>
    <recommendedName>
        <fullName evidence="2">Transcription elongation factor Eaf N-terminal domain-containing protein</fullName>
    </recommendedName>
</protein>
<feature type="compositionally biased region" description="Low complexity" evidence="1">
    <location>
        <begin position="59"/>
        <end position="77"/>
    </location>
</feature>
<evidence type="ECO:0000259" key="2">
    <source>
        <dbReference type="Pfam" id="PF09816"/>
    </source>
</evidence>
<proteinExistence type="predicted"/>
<name>A0AAD5UGV3_9FUNG</name>
<dbReference type="InterPro" id="IPR019194">
    <property type="entry name" value="Tscrpt_elong_fac_Eaf_N"/>
</dbReference>
<reference evidence="3" key="1">
    <citation type="submission" date="2020-05" db="EMBL/GenBank/DDBJ databases">
        <title>Phylogenomic resolution of chytrid fungi.</title>
        <authorList>
            <person name="Stajich J.E."/>
            <person name="Amses K."/>
            <person name="Simmons R."/>
            <person name="Seto K."/>
            <person name="Myers J."/>
            <person name="Bonds A."/>
            <person name="Quandt C.A."/>
            <person name="Barry K."/>
            <person name="Liu P."/>
            <person name="Grigoriev I."/>
            <person name="Longcore J.E."/>
            <person name="James T.Y."/>
        </authorList>
    </citation>
    <scope>NUCLEOTIDE SEQUENCE</scope>
    <source>
        <strain evidence="3">PLAUS21</strain>
    </source>
</reference>
<evidence type="ECO:0000256" key="1">
    <source>
        <dbReference type="SAM" id="MobiDB-lite"/>
    </source>
</evidence>
<dbReference type="Pfam" id="PF09816">
    <property type="entry name" value="EAF"/>
    <property type="match status" value="1"/>
</dbReference>
<accession>A0AAD5UGV3</accession>
<organism evidence="3 4">
    <name type="scientific">Boothiomyces macroporosus</name>
    <dbReference type="NCBI Taxonomy" id="261099"/>
    <lineage>
        <taxon>Eukaryota</taxon>
        <taxon>Fungi</taxon>
        <taxon>Fungi incertae sedis</taxon>
        <taxon>Chytridiomycota</taxon>
        <taxon>Chytridiomycota incertae sedis</taxon>
        <taxon>Chytridiomycetes</taxon>
        <taxon>Rhizophydiales</taxon>
        <taxon>Terramycetaceae</taxon>
        <taxon>Boothiomyces</taxon>
    </lineage>
</organism>
<evidence type="ECO:0000313" key="3">
    <source>
        <dbReference type="EMBL" id="KAJ3257732.1"/>
    </source>
</evidence>
<feature type="region of interest" description="Disordered" evidence="1">
    <location>
        <begin position="45"/>
        <end position="188"/>
    </location>
</feature>